<feature type="region of interest" description="Disordered" evidence="9">
    <location>
        <begin position="285"/>
        <end position="321"/>
    </location>
</feature>
<feature type="region of interest" description="Disordered" evidence="9">
    <location>
        <begin position="470"/>
        <end position="514"/>
    </location>
</feature>
<evidence type="ECO:0000256" key="6">
    <source>
        <dbReference type="ARBA" id="ARBA00022840"/>
    </source>
</evidence>
<feature type="compositionally biased region" description="Pro residues" evidence="9">
    <location>
        <begin position="285"/>
        <end position="301"/>
    </location>
</feature>
<comment type="catalytic activity">
    <reaction evidence="7">
        <text>L-threonyl-[protein] + ATP = O-phospho-L-threonyl-[protein] + ADP + H(+)</text>
        <dbReference type="Rhea" id="RHEA:46608"/>
        <dbReference type="Rhea" id="RHEA-COMP:11060"/>
        <dbReference type="Rhea" id="RHEA-COMP:11605"/>
        <dbReference type="ChEBI" id="CHEBI:15378"/>
        <dbReference type="ChEBI" id="CHEBI:30013"/>
        <dbReference type="ChEBI" id="CHEBI:30616"/>
        <dbReference type="ChEBI" id="CHEBI:61977"/>
        <dbReference type="ChEBI" id="CHEBI:456216"/>
        <dbReference type="EC" id="2.7.11.1"/>
    </reaction>
</comment>
<keyword evidence="13" id="KW-1185">Reference proteome</keyword>
<dbReference type="EMBL" id="JABWGN010000017">
    <property type="protein sequence ID" value="NUW36749.1"/>
    <property type="molecule type" value="Genomic_DNA"/>
</dbReference>
<reference evidence="12 13" key="1">
    <citation type="submission" date="2020-06" db="EMBL/GenBank/DDBJ databases">
        <title>Nonomuraea sp. SMC257, a novel actinomycete isolated from soil.</title>
        <authorList>
            <person name="Chanama M."/>
        </authorList>
    </citation>
    <scope>NUCLEOTIDE SEQUENCE [LARGE SCALE GENOMIC DNA]</scope>
    <source>
        <strain evidence="12 13">SMC257</strain>
    </source>
</reference>
<dbReference type="Pfam" id="PF00069">
    <property type="entry name" value="Pkinase"/>
    <property type="match status" value="1"/>
</dbReference>
<dbReference type="Pfam" id="PF03793">
    <property type="entry name" value="PASTA"/>
    <property type="match status" value="3"/>
</dbReference>
<dbReference type="PROSITE" id="PS51178">
    <property type="entry name" value="PASTA"/>
    <property type="match status" value="3"/>
</dbReference>
<dbReference type="GO" id="GO:0004674">
    <property type="term" value="F:protein serine/threonine kinase activity"/>
    <property type="evidence" value="ECO:0007669"/>
    <property type="project" value="UniProtKB-KW"/>
</dbReference>
<feature type="domain" description="Protein kinase" evidence="10">
    <location>
        <begin position="28"/>
        <end position="272"/>
    </location>
</feature>
<sequence length="739" mass="74391">MWGGGEGRRPVPTAQPLRTGDPRRLGSYELTGRLGEGGQGVVFLGSRGEETYAVKLLHGPVGDERAAFLREVELAKHVARFCTAQVIEAGFDEGRPYIVSEYVDGPSLQRHVVLTGPRGGAALERLAVSTATALAAIHRAGIVHRDFKPQNVLLGVDGPRVIDFGLARALDAAATVSGRGVGTPAYMAPEQITASAVTGAADVFSWGATMCFAANAVAPFGQDSVAPVLHRILTAPPELGRLDGRLRDIVAACLDKDARNRPSSRELLLELLGDAEGVPAEVLRSPPPHILRTPPPAPDPAVPAGEGFPSGEGEDFPSSPVAYALAGSSPLGPAPLTPGSVSPGLSAGAPLAQPEATGAPYGYVLPEATGAPHGYALPEDGSFRAGRPPEGGPWASGAVHPATYGSPLGTGPVPGETEQTRHVGQAFNRAGLAVSAALLVSAAVLVTVVVPAFRHGGSDPAAARPTVITSAPAGTMPDAAHATPHRERHSTGAQQPAGDPATAPAADPPARVPAGIQVPSLTGLDRGVAVKALERAGLVPGTVTQVDSPRKVGQVLGTQPQAGAAVPKGTAVALRVSAGLVVPAVTGMRRGAAETAVTSAGLALGAVTTSCSARPDGQVLSSSPQAGTRVAGGGRVALVVSRHGTKMPGVLGRTGEGASGTLRTAGFTVTQETRLVTDEARAGTVLAQSVAAGACAKPGTGVVLTVGVLAQSDPDPTEPSEPPATESPTPTSTTTERPA</sequence>
<dbReference type="PROSITE" id="PS50011">
    <property type="entry name" value="PROTEIN_KINASE_DOM"/>
    <property type="match status" value="1"/>
</dbReference>
<organism evidence="12 13">
    <name type="scientific">Nonomuraea montanisoli</name>
    <dbReference type="NCBI Taxonomy" id="2741721"/>
    <lineage>
        <taxon>Bacteria</taxon>
        <taxon>Bacillati</taxon>
        <taxon>Actinomycetota</taxon>
        <taxon>Actinomycetes</taxon>
        <taxon>Streptosporangiales</taxon>
        <taxon>Streptosporangiaceae</taxon>
        <taxon>Nonomuraea</taxon>
    </lineage>
</organism>
<feature type="compositionally biased region" description="Low complexity" evidence="9">
    <location>
        <begin position="723"/>
        <end position="739"/>
    </location>
</feature>
<dbReference type="PANTHER" id="PTHR43289">
    <property type="entry name" value="MITOGEN-ACTIVATED PROTEIN KINASE KINASE KINASE 20-RELATED"/>
    <property type="match status" value="1"/>
</dbReference>
<evidence type="ECO:0000256" key="2">
    <source>
        <dbReference type="ARBA" id="ARBA00022527"/>
    </source>
</evidence>
<dbReference type="PANTHER" id="PTHR43289:SF34">
    <property type="entry name" value="SERINE_THREONINE-PROTEIN KINASE YBDM-RELATED"/>
    <property type="match status" value="1"/>
</dbReference>
<feature type="domain" description="PASTA" evidence="11">
    <location>
        <begin position="644"/>
        <end position="708"/>
    </location>
</feature>
<keyword evidence="6" id="KW-0067">ATP-binding</keyword>
<evidence type="ECO:0000259" key="10">
    <source>
        <dbReference type="PROSITE" id="PS50011"/>
    </source>
</evidence>
<feature type="domain" description="PASTA" evidence="11">
    <location>
        <begin position="512"/>
        <end position="578"/>
    </location>
</feature>
<evidence type="ECO:0000256" key="3">
    <source>
        <dbReference type="ARBA" id="ARBA00022679"/>
    </source>
</evidence>
<dbReference type="AlphaFoldDB" id="A0A7Y6IEE8"/>
<dbReference type="GO" id="GO:0005524">
    <property type="term" value="F:ATP binding"/>
    <property type="evidence" value="ECO:0007669"/>
    <property type="project" value="UniProtKB-KW"/>
</dbReference>
<keyword evidence="2" id="KW-0723">Serine/threonine-protein kinase</keyword>
<evidence type="ECO:0000256" key="5">
    <source>
        <dbReference type="ARBA" id="ARBA00022777"/>
    </source>
</evidence>
<dbReference type="Gene3D" id="3.30.10.20">
    <property type="match status" value="3"/>
</dbReference>
<gene>
    <name evidence="12" type="ORF">HTZ77_35885</name>
</gene>
<dbReference type="Proteomes" id="UP000586042">
    <property type="component" value="Unassembled WGS sequence"/>
</dbReference>
<comment type="catalytic activity">
    <reaction evidence="8">
        <text>L-seryl-[protein] + ATP = O-phospho-L-seryl-[protein] + ADP + H(+)</text>
        <dbReference type="Rhea" id="RHEA:17989"/>
        <dbReference type="Rhea" id="RHEA-COMP:9863"/>
        <dbReference type="Rhea" id="RHEA-COMP:11604"/>
        <dbReference type="ChEBI" id="CHEBI:15378"/>
        <dbReference type="ChEBI" id="CHEBI:29999"/>
        <dbReference type="ChEBI" id="CHEBI:30616"/>
        <dbReference type="ChEBI" id="CHEBI:83421"/>
        <dbReference type="ChEBI" id="CHEBI:456216"/>
        <dbReference type="EC" id="2.7.11.1"/>
    </reaction>
</comment>
<keyword evidence="4" id="KW-0547">Nucleotide-binding</keyword>
<dbReference type="SUPFAM" id="SSF56112">
    <property type="entry name" value="Protein kinase-like (PK-like)"/>
    <property type="match status" value="1"/>
</dbReference>
<name>A0A7Y6IEE8_9ACTN</name>
<dbReference type="SMART" id="SM00740">
    <property type="entry name" value="PASTA"/>
    <property type="match status" value="3"/>
</dbReference>
<protein>
    <recommendedName>
        <fullName evidence="1">non-specific serine/threonine protein kinase</fullName>
        <ecNumber evidence="1">2.7.11.1</ecNumber>
    </recommendedName>
</protein>
<feature type="compositionally biased region" description="Low complexity" evidence="9">
    <location>
        <begin position="492"/>
        <end position="505"/>
    </location>
</feature>
<feature type="domain" description="PASTA" evidence="11">
    <location>
        <begin position="579"/>
        <end position="642"/>
    </location>
</feature>
<dbReference type="Gene3D" id="1.10.510.10">
    <property type="entry name" value="Transferase(Phosphotransferase) domain 1"/>
    <property type="match status" value="1"/>
</dbReference>
<dbReference type="InterPro" id="IPR011009">
    <property type="entry name" value="Kinase-like_dom_sf"/>
</dbReference>
<dbReference type="InterPro" id="IPR005543">
    <property type="entry name" value="PASTA_dom"/>
</dbReference>
<evidence type="ECO:0000256" key="8">
    <source>
        <dbReference type="ARBA" id="ARBA00048679"/>
    </source>
</evidence>
<dbReference type="PROSITE" id="PS00108">
    <property type="entry name" value="PROTEIN_KINASE_ST"/>
    <property type="match status" value="1"/>
</dbReference>
<proteinExistence type="predicted"/>
<dbReference type="EC" id="2.7.11.1" evidence="1"/>
<evidence type="ECO:0000256" key="4">
    <source>
        <dbReference type="ARBA" id="ARBA00022741"/>
    </source>
</evidence>
<evidence type="ECO:0000256" key="1">
    <source>
        <dbReference type="ARBA" id="ARBA00012513"/>
    </source>
</evidence>
<evidence type="ECO:0000256" key="7">
    <source>
        <dbReference type="ARBA" id="ARBA00047899"/>
    </source>
</evidence>
<feature type="region of interest" description="Disordered" evidence="9">
    <location>
        <begin position="710"/>
        <end position="739"/>
    </location>
</feature>
<feature type="region of interest" description="Disordered" evidence="9">
    <location>
        <begin position="1"/>
        <end position="24"/>
    </location>
</feature>
<evidence type="ECO:0000256" key="9">
    <source>
        <dbReference type="SAM" id="MobiDB-lite"/>
    </source>
</evidence>
<keyword evidence="5" id="KW-0418">Kinase</keyword>
<evidence type="ECO:0000313" key="12">
    <source>
        <dbReference type="EMBL" id="NUW36749.1"/>
    </source>
</evidence>
<dbReference type="InterPro" id="IPR008271">
    <property type="entry name" value="Ser/Thr_kinase_AS"/>
</dbReference>
<keyword evidence="3" id="KW-0808">Transferase</keyword>
<comment type="caution">
    <text evidence="12">The sequence shown here is derived from an EMBL/GenBank/DDBJ whole genome shotgun (WGS) entry which is preliminary data.</text>
</comment>
<evidence type="ECO:0000259" key="11">
    <source>
        <dbReference type="PROSITE" id="PS51178"/>
    </source>
</evidence>
<evidence type="ECO:0000313" key="13">
    <source>
        <dbReference type="Proteomes" id="UP000586042"/>
    </source>
</evidence>
<dbReference type="CDD" id="cd14014">
    <property type="entry name" value="STKc_PknB_like"/>
    <property type="match status" value="1"/>
</dbReference>
<dbReference type="CDD" id="cd06577">
    <property type="entry name" value="PASTA_pknB"/>
    <property type="match status" value="3"/>
</dbReference>
<dbReference type="InterPro" id="IPR000719">
    <property type="entry name" value="Prot_kinase_dom"/>
</dbReference>
<accession>A0A7Y6IEE8</accession>